<dbReference type="Pfam" id="PF01170">
    <property type="entry name" value="UPF0020"/>
    <property type="match status" value="1"/>
</dbReference>
<feature type="domain" description="Ribosomal RNA large subunit methyltransferase K/L-like methyltransferase" evidence="1">
    <location>
        <begin position="159"/>
        <end position="324"/>
    </location>
</feature>
<name>A0A1G2SZV5_9BACT</name>
<dbReference type="EMBL" id="MHVH01000005">
    <property type="protein sequence ID" value="OHA90392.1"/>
    <property type="molecule type" value="Genomic_DNA"/>
</dbReference>
<dbReference type="GO" id="GO:0016423">
    <property type="term" value="F:tRNA (guanine) methyltransferase activity"/>
    <property type="evidence" value="ECO:0007669"/>
    <property type="project" value="TreeGrafter"/>
</dbReference>
<dbReference type="Gene3D" id="3.40.50.150">
    <property type="entry name" value="Vaccinia Virus protein VP39"/>
    <property type="match status" value="1"/>
</dbReference>
<dbReference type="AlphaFoldDB" id="A0A1G2SZV5"/>
<comment type="caution">
    <text evidence="2">The sequence shown here is derived from an EMBL/GenBank/DDBJ whole genome shotgun (WGS) entry which is preliminary data.</text>
</comment>
<dbReference type="InterPro" id="IPR000241">
    <property type="entry name" value="RlmKL-like_Mtase"/>
</dbReference>
<evidence type="ECO:0000259" key="1">
    <source>
        <dbReference type="Pfam" id="PF01170"/>
    </source>
</evidence>
<reference evidence="2 3" key="1">
    <citation type="journal article" date="2016" name="Nat. Commun.">
        <title>Thousands of microbial genomes shed light on interconnected biogeochemical processes in an aquifer system.</title>
        <authorList>
            <person name="Anantharaman K."/>
            <person name="Brown C.T."/>
            <person name="Hug L.A."/>
            <person name="Sharon I."/>
            <person name="Castelle C.J."/>
            <person name="Probst A.J."/>
            <person name="Thomas B.C."/>
            <person name="Singh A."/>
            <person name="Wilkins M.J."/>
            <person name="Karaoz U."/>
            <person name="Brodie E.L."/>
            <person name="Williams K.H."/>
            <person name="Hubbard S.S."/>
            <person name="Banfield J.F."/>
        </authorList>
    </citation>
    <scope>NUCLEOTIDE SEQUENCE [LARGE SCALE GENOMIC DNA]</scope>
</reference>
<organism evidence="2 3">
    <name type="scientific">Candidatus Zambryskibacteria bacterium RIFCSPHIGHO2_01_FULL_46_25</name>
    <dbReference type="NCBI Taxonomy" id="1802738"/>
    <lineage>
        <taxon>Bacteria</taxon>
        <taxon>Candidatus Zambryskiibacteriota</taxon>
    </lineage>
</organism>
<dbReference type="InterPro" id="IPR029063">
    <property type="entry name" value="SAM-dependent_MTases_sf"/>
</dbReference>
<evidence type="ECO:0000313" key="3">
    <source>
        <dbReference type="Proteomes" id="UP000178107"/>
    </source>
</evidence>
<protein>
    <recommendedName>
        <fullName evidence="1">Ribosomal RNA large subunit methyltransferase K/L-like methyltransferase domain-containing protein</fullName>
    </recommendedName>
</protein>
<dbReference type="GO" id="GO:0030488">
    <property type="term" value="P:tRNA methylation"/>
    <property type="evidence" value="ECO:0007669"/>
    <property type="project" value="TreeGrafter"/>
</dbReference>
<proteinExistence type="predicted"/>
<dbReference type="PANTHER" id="PTHR14911:SF13">
    <property type="entry name" value="TRNA (GUANINE(6)-N2)-METHYLTRANSFERASE THUMP3"/>
    <property type="match status" value="1"/>
</dbReference>
<dbReference type="Proteomes" id="UP000178107">
    <property type="component" value="Unassembled WGS sequence"/>
</dbReference>
<dbReference type="SUPFAM" id="SSF53335">
    <property type="entry name" value="S-adenosyl-L-methionine-dependent methyltransferases"/>
    <property type="match status" value="1"/>
</dbReference>
<accession>A0A1G2SZV5</accession>
<sequence>MGMKELNLEIKLSYVTGLRSIVLNEINKKKVFHVRREVGDSIYLDYVSNLDEVRELRSVARAYVVSQDTKYNPLYISNHKSILGCLIEAVIAGNEDEFKTFKITCAGSDSPEIRDISEYIKKTYKLIETEESDLKIHIIKIEDEWEVGIQSTPRPLSLRNYKVRHMSGAMDPTIAYALNSLCELERAESYLNIFSGSATLLIEAGLCYPKLKEIVGFDNNKKHLSLAIQNVKEAGLIQKARLKEADIFDKPDLGRFDAITSDLPFGMVVSKNEDLETLYRTFIEYCEEKLLPNGTLGVYTSEYEIIESILRKSRFKIFQSLQLKLPTNVGGYLRPKIIVCKLQTS</sequence>
<dbReference type="CDD" id="cd02440">
    <property type="entry name" value="AdoMet_MTases"/>
    <property type="match status" value="1"/>
</dbReference>
<dbReference type="PANTHER" id="PTHR14911">
    <property type="entry name" value="THUMP DOMAIN-CONTAINING"/>
    <property type="match status" value="1"/>
</dbReference>
<gene>
    <name evidence="2" type="ORF">A2838_02225</name>
</gene>
<evidence type="ECO:0000313" key="2">
    <source>
        <dbReference type="EMBL" id="OHA90392.1"/>
    </source>
</evidence>